<dbReference type="Proteomes" id="UP000039865">
    <property type="component" value="Unassembled WGS sequence"/>
</dbReference>
<sequence length="274" mass="31744">MIPLIYPPINNIQTDRFSNEGSPRAVGKKLLKLKLNLNSLQKIYNSNMQAYQTHSINLNKQLRKSIDDKRYARISHSNNKNYPMRAILKSYSHSKKPPLNIREPSSNITSPKWNTISNNEIFRTLQNQNIPQYRQNLLNSSSSPLIQQTITNIQSPESIEKPKFNFIYRKTTLNSAQQQRILEQIKLKEQKSIDKIQLNQLAQAQVNNSPVVTHKYIPKIIKVPKMQSIQQLISEQEYIVPYDKPKKGSKQIKLEGTTLLIQQIMNKEKGNVIK</sequence>
<evidence type="ECO:0000313" key="1">
    <source>
        <dbReference type="EMBL" id="CDW90592.1"/>
    </source>
</evidence>
<dbReference type="AlphaFoldDB" id="A0A078BBF0"/>
<organism evidence="1 2">
    <name type="scientific">Stylonychia lemnae</name>
    <name type="common">Ciliate</name>
    <dbReference type="NCBI Taxonomy" id="5949"/>
    <lineage>
        <taxon>Eukaryota</taxon>
        <taxon>Sar</taxon>
        <taxon>Alveolata</taxon>
        <taxon>Ciliophora</taxon>
        <taxon>Intramacronucleata</taxon>
        <taxon>Spirotrichea</taxon>
        <taxon>Stichotrichia</taxon>
        <taxon>Sporadotrichida</taxon>
        <taxon>Oxytrichidae</taxon>
        <taxon>Stylonychinae</taxon>
        <taxon>Stylonychia</taxon>
    </lineage>
</organism>
<protein>
    <submittedName>
        <fullName evidence="1">Uncharacterized protein</fullName>
    </submittedName>
</protein>
<proteinExistence type="predicted"/>
<dbReference type="InParanoid" id="A0A078BBF0"/>
<reference evidence="1 2" key="1">
    <citation type="submission" date="2014-06" db="EMBL/GenBank/DDBJ databases">
        <authorList>
            <person name="Swart Estienne"/>
        </authorList>
    </citation>
    <scope>NUCLEOTIDE SEQUENCE [LARGE SCALE GENOMIC DNA]</scope>
    <source>
        <strain evidence="1 2">130c</strain>
    </source>
</reference>
<gene>
    <name evidence="1" type="primary">Contig2730.g111</name>
    <name evidence="1" type="ORF">STYLEM_19737</name>
</gene>
<keyword evidence="2" id="KW-1185">Reference proteome</keyword>
<accession>A0A078BBF0</accession>
<name>A0A078BBF0_STYLE</name>
<evidence type="ECO:0000313" key="2">
    <source>
        <dbReference type="Proteomes" id="UP000039865"/>
    </source>
</evidence>
<dbReference type="EMBL" id="CCKQ01018619">
    <property type="protein sequence ID" value="CDW90592.1"/>
    <property type="molecule type" value="Genomic_DNA"/>
</dbReference>